<sequence length="161" mass="18194">MRPILPLLAAVLASAAALAGPGLLTTIRRQVEGIDRRARRLPSTKLSLDGLSLEGGEARVWRDKQATKADVNLYGETGRRELLVYWTDRKPLFTYERTTRYPSPLGTPRPRGATDRTTQTRLYYDQGRLRSCRVGDKPRPLSDDTCQQTARLTDLLTRRVQ</sequence>
<dbReference type="EMBL" id="JACHGW010000004">
    <property type="protein sequence ID" value="MBB6052487.1"/>
    <property type="molecule type" value="Genomic_DNA"/>
</dbReference>
<organism evidence="3 4">
    <name type="scientific">Armatimonas rosea</name>
    <dbReference type="NCBI Taxonomy" id="685828"/>
    <lineage>
        <taxon>Bacteria</taxon>
        <taxon>Bacillati</taxon>
        <taxon>Armatimonadota</taxon>
        <taxon>Armatimonadia</taxon>
        <taxon>Armatimonadales</taxon>
        <taxon>Armatimonadaceae</taxon>
        <taxon>Armatimonas</taxon>
    </lineage>
</organism>
<accession>A0A7W9W9C8</accession>
<gene>
    <name evidence="3" type="ORF">HNQ39_004308</name>
</gene>
<evidence type="ECO:0000313" key="4">
    <source>
        <dbReference type="Proteomes" id="UP000520814"/>
    </source>
</evidence>
<dbReference type="Proteomes" id="UP000520814">
    <property type="component" value="Unassembled WGS sequence"/>
</dbReference>
<reference evidence="3 4" key="1">
    <citation type="submission" date="2020-08" db="EMBL/GenBank/DDBJ databases">
        <title>Genomic Encyclopedia of Type Strains, Phase IV (KMG-IV): sequencing the most valuable type-strain genomes for metagenomic binning, comparative biology and taxonomic classification.</title>
        <authorList>
            <person name="Goeker M."/>
        </authorList>
    </citation>
    <scope>NUCLEOTIDE SEQUENCE [LARGE SCALE GENOMIC DNA]</scope>
    <source>
        <strain evidence="3 4">DSM 23562</strain>
    </source>
</reference>
<comment type="caution">
    <text evidence="3">The sequence shown here is derived from an EMBL/GenBank/DDBJ whole genome shotgun (WGS) entry which is preliminary data.</text>
</comment>
<dbReference type="AlphaFoldDB" id="A0A7W9W9C8"/>
<feature type="signal peptide" evidence="2">
    <location>
        <begin position="1"/>
        <end position="19"/>
    </location>
</feature>
<feature type="chain" id="PRO_5031524757" evidence="2">
    <location>
        <begin position="20"/>
        <end position="161"/>
    </location>
</feature>
<keyword evidence="4" id="KW-1185">Reference proteome</keyword>
<proteinExistence type="predicted"/>
<dbReference type="RefSeq" id="WP_184201609.1">
    <property type="nucleotide sequence ID" value="NZ_JACHGW010000004.1"/>
</dbReference>
<name>A0A7W9W9C8_ARMRO</name>
<protein>
    <submittedName>
        <fullName evidence="3">Uncharacterized protein</fullName>
    </submittedName>
</protein>
<keyword evidence="2" id="KW-0732">Signal</keyword>
<feature type="region of interest" description="Disordered" evidence="1">
    <location>
        <begin position="98"/>
        <end position="117"/>
    </location>
</feature>
<evidence type="ECO:0000256" key="2">
    <source>
        <dbReference type="SAM" id="SignalP"/>
    </source>
</evidence>
<evidence type="ECO:0000313" key="3">
    <source>
        <dbReference type="EMBL" id="MBB6052487.1"/>
    </source>
</evidence>
<evidence type="ECO:0000256" key="1">
    <source>
        <dbReference type="SAM" id="MobiDB-lite"/>
    </source>
</evidence>